<dbReference type="eggNOG" id="COG5401">
    <property type="taxonomic scope" value="Bacteria"/>
</dbReference>
<dbReference type="EMBL" id="CP003326">
    <property type="protein sequence ID" value="AFS78085.1"/>
    <property type="molecule type" value="Genomic_DNA"/>
</dbReference>
<feature type="signal peptide" evidence="2">
    <location>
        <begin position="1"/>
        <end position="21"/>
    </location>
</feature>
<sequence length="203" mass="22657">MKNKIWTLVLALILIFSLAGCDSGEKTDTSKEGQVSQVEKEKDTDEGKEEEKVNNGQSKEEEKEEKTVKVYFSDNQATKLVEKEIKVTLDKDKPLEEVVIEKLKDDSKDPELFNAVNEKIKIKSVTVKDKTANVDISSENLSGGSTEEVFLIDSIVSSLTSLDNIEKVQFLVDGKKVDTLMGHMEVAEPFTKKDVTTNIIKAQ</sequence>
<dbReference type="HOGENOM" id="CLU_080926_0_0_9"/>
<evidence type="ECO:0000256" key="2">
    <source>
        <dbReference type="SAM" id="SignalP"/>
    </source>
</evidence>
<name>K0AZF1_GOTA9</name>
<protein>
    <submittedName>
        <fullName evidence="4">Spore germination protein-like protein</fullName>
    </submittedName>
</protein>
<evidence type="ECO:0000313" key="5">
    <source>
        <dbReference type="Proteomes" id="UP000006094"/>
    </source>
</evidence>
<dbReference type="Pfam" id="PF10646">
    <property type="entry name" value="Germane"/>
    <property type="match status" value="1"/>
</dbReference>
<dbReference type="RefSeq" id="WP_014967222.1">
    <property type="nucleotide sequence ID" value="NC_018664.1"/>
</dbReference>
<evidence type="ECO:0000313" key="4">
    <source>
        <dbReference type="EMBL" id="AFS78085.1"/>
    </source>
</evidence>
<dbReference type="InterPro" id="IPR019606">
    <property type="entry name" value="GerMN"/>
</dbReference>
<dbReference type="OrthoDB" id="1954033at2"/>
<feature type="domain" description="GerMN" evidence="3">
    <location>
        <begin position="96"/>
        <end position="181"/>
    </location>
</feature>
<keyword evidence="5" id="KW-1185">Reference proteome</keyword>
<feature type="chain" id="PRO_5039286298" evidence="2">
    <location>
        <begin position="22"/>
        <end position="203"/>
    </location>
</feature>
<accession>K0AZF1</accession>
<dbReference type="STRING" id="1128398.Curi_c10710"/>
<reference evidence="4 5" key="1">
    <citation type="journal article" date="2012" name="PLoS ONE">
        <title>The purine-utilizing bacterium Clostridium acidurici 9a: a genome-guided metabolic reconsideration.</title>
        <authorList>
            <person name="Hartwich K."/>
            <person name="Poehlein A."/>
            <person name="Daniel R."/>
        </authorList>
    </citation>
    <scope>NUCLEOTIDE SEQUENCE [LARGE SCALE GENOMIC DNA]</scope>
    <source>
        <strain evidence="5">ATCC 7906 / DSM 604 / BCRC 14475 / CIP 104303 / KCTC 5404 / NCIMB 10678 / 9a</strain>
    </source>
</reference>
<gene>
    <name evidence="4" type="ordered locus">Curi_c10710</name>
</gene>
<feature type="compositionally biased region" description="Basic and acidic residues" evidence="1">
    <location>
        <begin position="38"/>
        <end position="66"/>
    </location>
</feature>
<dbReference type="KEGG" id="cad:Curi_c10710"/>
<proteinExistence type="predicted"/>
<dbReference type="AlphaFoldDB" id="K0AZF1"/>
<keyword evidence="2" id="KW-0732">Signal</keyword>
<dbReference type="Proteomes" id="UP000006094">
    <property type="component" value="Chromosome"/>
</dbReference>
<dbReference type="SMART" id="SM00909">
    <property type="entry name" value="Germane"/>
    <property type="match status" value="1"/>
</dbReference>
<evidence type="ECO:0000256" key="1">
    <source>
        <dbReference type="SAM" id="MobiDB-lite"/>
    </source>
</evidence>
<dbReference type="PROSITE" id="PS51257">
    <property type="entry name" value="PROKAR_LIPOPROTEIN"/>
    <property type="match status" value="1"/>
</dbReference>
<evidence type="ECO:0000259" key="3">
    <source>
        <dbReference type="SMART" id="SM00909"/>
    </source>
</evidence>
<feature type="region of interest" description="Disordered" evidence="1">
    <location>
        <begin position="24"/>
        <end position="66"/>
    </location>
</feature>
<organism evidence="4 5">
    <name type="scientific">Gottschalkia acidurici (strain ATCC 7906 / DSM 604 / BCRC 14475 / CIP 104303 / KCTC 5404 / NCIMB 10678 / 9a)</name>
    <name type="common">Clostridium acidurici</name>
    <dbReference type="NCBI Taxonomy" id="1128398"/>
    <lineage>
        <taxon>Bacteria</taxon>
        <taxon>Bacillati</taxon>
        <taxon>Bacillota</taxon>
        <taxon>Tissierellia</taxon>
        <taxon>Tissierellales</taxon>
        <taxon>Gottschalkiaceae</taxon>
        <taxon>Gottschalkia</taxon>
    </lineage>
</organism>